<proteinExistence type="predicted"/>
<name>A0A286EF80_9NEIS</name>
<dbReference type="RefSeq" id="WP_097114726.1">
    <property type="nucleotide sequence ID" value="NZ_CP083931.1"/>
</dbReference>
<keyword evidence="1" id="KW-1133">Transmembrane helix</keyword>
<evidence type="ECO:0000313" key="3">
    <source>
        <dbReference type="Proteomes" id="UP000219669"/>
    </source>
</evidence>
<dbReference type="Proteomes" id="UP000219669">
    <property type="component" value="Unassembled WGS sequence"/>
</dbReference>
<dbReference type="EMBL" id="OCNF01000016">
    <property type="protein sequence ID" value="SOD69558.1"/>
    <property type="molecule type" value="Genomic_DNA"/>
</dbReference>
<feature type="transmembrane region" description="Helical" evidence="1">
    <location>
        <begin position="57"/>
        <end position="80"/>
    </location>
</feature>
<keyword evidence="3" id="KW-1185">Reference proteome</keyword>
<gene>
    <name evidence="2" type="ORF">SAMN02746062_01736</name>
</gene>
<keyword evidence="1" id="KW-0472">Membrane</keyword>
<feature type="transmembrane region" description="Helical" evidence="1">
    <location>
        <begin position="34"/>
        <end position="51"/>
    </location>
</feature>
<dbReference type="AlphaFoldDB" id="A0A286EF80"/>
<protein>
    <submittedName>
        <fullName evidence="2">Uncharacterized protein</fullName>
    </submittedName>
</protein>
<evidence type="ECO:0000313" key="2">
    <source>
        <dbReference type="EMBL" id="SOD69558.1"/>
    </source>
</evidence>
<reference evidence="2 3" key="1">
    <citation type="submission" date="2017-09" db="EMBL/GenBank/DDBJ databases">
        <authorList>
            <person name="Ehlers B."/>
            <person name="Leendertz F.H."/>
        </authorList>
    </citation>
    <scope>NUCLEOTIDE SEQUENCE [LARGE SCALE GENOMIC DNA]</scope>
    <source>
        <strain evidence="2 3">DSM 16848</strain>
    </source>
</reference>
<sequence length="185" mass="21859">MNDWKILYFLPFIFIACVNLWILLAQLRENKHSSFAPVIGLMCFFLGTQGLDKDYNRWIWLLILLDIGTLVLIGSLPFLLREWLINSRFCRYRVYQNDTQILTLYQFKQHRTFNWQYIVKIKPENVPALAGFGGEWTIIDDKLYLNVVAGDNIAVANLEDDELVFAEMDNEYDAKLSNQRLKRRK</sequence>
<evidence type="ECO:0000256" key="1">
    <source>
        <dbReference type="SAM" id="Phobius"/>
    </source>
</evidence>
<feature type="transmembrane region" description="Helical" evidence="1">
    <location>
        <begin position="6"/>
        <end position="27"/>
    </location>
</feature>
<keyword evidence="1" id="KW-0812">Transmembrane</keyword>
<dbReference type="PROSITE" id="PS51257">
    <property type="entry name" value="PROKAR_LIPOPROTEIN"/>
    <property type="match status" value="1"/>
</dbReference>
<accession>A0A286EF80</accession>
<organism evidence="2 3">
    <name type="scientific">Alysiella filiformis DSM 16848</name>
    <dbReference type="NCBI Taxonomy" id="1120981"/>
    <lineage>
        <taxon>Bacteria</taxon>
        <taxon>Pseudomonadati</taxon>
        <taxon>Pseudomonadota</taxon>
        <taxon>Betaproteobacteria</taxon>
        <taxon>Neisseriales</taxon>
        <taxon>Neisseriaceae</taxon>
        <taxon>Alysiella</taxon>
    </lineage>
</organism>